<dbReference type="EMBL" id="CAJNOG010000343">
    <property type="protein sequence ID" value="CAF1186570.1"/>
    <property type="molecule type" value="Genomic_DNA"/>
</dbReference>
<name>A0A814VAV3_9BILA</name>
<accession>A0A814VAV3</accession>
<evidence type="ECO:0000313" key="2">
    <source>
        <dbReference type="Proteomes" id="UP000663845"/>
    </source>
</evidence>
<protein>
    <submittedName>
        <fullName evidence="1">Uncharacterized protein</fullName>
    </submittedName>
</protein>
<comment type="caution">
    <text evidence="1">The sequence shown here is derived from an EMBL/GenBank/DDBJ whole genome shotgun (WGS) entry which is preliminary data.</text>
</comment>
<sequence length="124" mass="14344">MKESECDSFISSHKLLQGTQLTTTNISNCAEVNFDGKTFFSQISHLSVNGMNFTQVQFVRRSKHNYFFTWDMSPIRAGVCSLTHCEFIDKKWTLSKTGLASYLSKGEQRIWYFPEDKSLYETSE</sequence>
<dbReference type="AlphaFoldDB" id="A0A814VAV3"/>
<dbReference type="Proteomes" id="UP000663845">
    <property type="component" value="Unassembled WGS sequence"/>
</dbReference>
<reference evidence="1" key="1">
    <citation type="submission" date="2021-02" db="EMBL/GenBank/DDBJ databases">
        <authorList>
            <person name="Nowell W R."/>
        </authorList>
    </citation>
    <scope>NUCLEOTIDE SEQUENCE</scope>
</reference>
<organism evidence="1 2">
    <name type="scientific">Adineta steineri</name>
    <dbReference type="NCBI Taxonomy" id="433720"/>
    <lineage>
        <taxon>Eukaryota</taxon>
        <taxon>Metazoa</taxon>
        <taxon>Spiralia</taxon>
        <taxon>Gnathifera</taxon>
        <taxon>Rotifera</taxon>
        <taxon>Eurotatoria</taxon>
        <taxon>Bdelloidea</taxon>
        <taxon>Adinetida</taxon>
        <taxon>Adinetidae</taxon>
        <taxon>Adineta</taxon>
    </lineage>
</organism>
<proteinExistence type="predicted"/>
<gene>
    <name evidence="1" type="ORF">JYZ213_LOCUS26089</name>
</gene>
<evidence type="ECO:0000313" key="1">
    <source>
        <dbReference type="EMBL" id="CAF1186570.1"/>
    </source>
</evidence>